<evidence type="ECO:0000313" key="3">
    <source>
        <dbReference type="EMBL" id="ETS86508.1"/>
    </source>
</evidence>
<dbReference type="Proteomes" id="UP000030651">
    <property type="component" value="Unassembled WGS sequence"/>
</dbReference>
<reference evidence="4" key="1">
    <citation type="journal article" date="2015" name="BMC Genomics">
        <title>Genomic and transcriptomic analysis of the endophytic fungus Pestalotiopsis fici reveals its lifestyle and high potential for synthesis of natural products.</title>
        <authorList>
            <person name="Wang X."/>
            <person name="Zhang X."/>
            <person name="Liu L."/>
            <person name="Xiang M."/>
            <person name="Wang W."/>
            <person name="Sun X."/>
            <person name="Che Y."/>
            <person name="Guo L."/>
            <person name="Liu G."/>
            <person name="Guo L."/>
            <person name="Wang C."/>
            <person name="Yin W.B."/>
            <person name="Stadler M."/>
            <person name="Zhang X."/>
            <person name="Liu X."/>
        </authorList>
    </citation>
    <scope>NUCLEOTIDE SEQUENCE [LARGE SCALE GENOMIC DNA]</scope>
    <source>
        <strain evidence="4">W106-1 / CGMCC3.15140</strain>
    </source>
</reference>
<evidence type="ECO:0000313" key="4">
    <source>
        <dbReference type="Proteomes" id="UP000030651"/>
    </source>
</evidence>
<dbReference type="InterPro" id="IPR056124">
    <property type="entry name" value="DUF7707"/>
</dbReference>
<dbReference type="Pfam" id="PF24808">
    <property type="entry name" value="DUF7707"/>
    <property type="match status" value="1"/>
</dbReference>
<dbReference type="RefSeq" id="XP_007827108.1">
    <property type="nucleotide sequence ID" value="XM_007828917.1"/>
</dbReference>
<feature type="domain" description="DUF7707" evidence="2">
    <location>
        <begin position="25"/>
        <end position="121"/>
    </location>
</feature>
<accession>W3XKD4</accession>
<dbReference type="GeneID" id="19265349"/>
<evidence type="ECO:0000259" key="2">
    <source>
        <dbReference type="Pfam" id="PF24808"/>
    </source>
</evidence>
<dbReference type="EMBL" id="KI912109">
    <property type="protein sequence ID" value="ETS86508.1"/>
    <property type="molecule type" value="Genomic_DNA"/>
</dbReference>
<evidence type="ECO:0000256" key="1">
    <source>
        <dbReference type="SAM" id="SignalP"/>
    </source>
</evidence>
<sequence length="184" mass="18265">MFVTKVAVAALSALTVVSAGNSTFSIDVDSVTLATKASWCTSEKNVCGEICSTSENSCEPSTLDFSCVCTDGTEPDMNEYQNSVPYYICETAFANCIAANTDSASGQKNCTTTIADECGTKVAGSSSTTTTAAASSSGTGTAATAASSSVSSSSTSQAGAMPTGIQHLPNGAIAVAAGLLAMAL</sequence>
<dbReference type="eggNOG" id="ENOG502SSWV">
    <property type="taxonomic scope" value="Eukaryota"/>
</dbReference>
<keyword evidence="4" id="KW-1185">Reference proteome</keyword>
<dbReference type="PANTHER" id="PTHR38118">
    <property type="entry name" value="ANCHORED CELL WALL PROTEIN 11-RELATED"/>
    <property type="match status" value="1"/>
</dbReference>
<name>W3XKD4_PESFW</name>
<feature type="chain" id="PRO_5004835181" description="DUF7707 domain-containing protein" evidence="1">
    <location>
        <begin position="20"/>
        <end position="184"/>
    </location>
</feature>
<gene>
    <name evidence="3" type="ORF">PFICI_00336</name>
</gene>
<dbReference type="OrthoDB" id="2121879at2759"/>
<dbReference type="InParanoid" id="W3XKD4"/>
<feature type="signal peptide" evidence="1">
    <location>
        <begin position="1"/>
        <end position="19"/>
    </location>
</feature>
<organism evidence="3 4">
    <name type="scientific">Pestalotiopsis fici (strain W106-1 / CGMCC3.15140)</name>
    <dbReference type="NCBI Taxonomy" id="1229662"/>
    <lineage>
        <taxon>Eukaryota</taxon>
        <taxon>Fungi</taxon>
        <taxon>Dikarya</taxon>
        <taxon>Ascomycota</taxon>
        <taxon>Pezizomycotina</taxon>
        <taxon>Sordariomycetes</taxon>
        <taxon>Xylariomycetidae</taxon>
        <taxon>Amphisphaeriales</taxon>
        <taxon>Sporocadaceae</taxon>
        <taxon>Pestalotiopsis</taxon>
    </lineage>
</organism>
<keyword evidence="1" id="KW-0732">Signal</keyword>
<dbReference type="KEGG" id="pfy:PFICI_00336"/>
<dbReference type="AlphaFoldDB" id="W3XKD4"/>
<dbReference type="HOGENOM" id="CLU_084512_1_1_1"/>
<proteinExistence type="predicted"/>
<protein>
    <recommendedName>
        <fullName evidence="2">DUF7707 domain-containing protein</fullName>
    </recommendedName>
</protein>
<dbReference type="OMA" id="CSAQRNT"/>
<dbReference type="PANTHER" id="PTHR38118:SF3">
    <property type="entry name" value="ANCHORED CELL WALL PROTEIN 11"/>
    <property type="match status" value="1"/>
</dbReference>